<proteinExistence type="predicted"/>
<feature type="compositionally biased region" description="Low complexity" evidence="3">
    <location>
        <begin position="151"/>
        <end position="160"/>
    </location>
</feature>
<feature type="compositionally biased region" description="Basic and acidic residues" evidence="3">
    <location>
        <begin position="121"/>
        <end position="140"/>
    </location>
</feature>
<feature type="compositionally biased region" description="Basic and acidic residues" evidence="3">
    <location>
        <begin position="416"/>
        <end position="436"/>
    </location>
</feature>
<feature type="coiled-coil region" evidence="2">
    <location>
        <begin position="871"/>
        <end position="900"/>
    </location>
</feature>
<evidence type="ECO:0000259" key="4">
    <source>
        <dbReference type="Pfam" id="PF02709"/>
    </source>
</evidence>
<dbReference type="PANTHER" id="PTHR19300">
    <property type="entry name" value="BETA-1,4-GALACTOSYLTRANSFERASE"/>
    <property type="match status" value="1"/>
</dbReference>
<dbReference type="PANTHER" id="PTHR19300:SF57">
    <property type="entry name" value="BETA-1,4-N-ACETYLGALACTOSAMINYLTRANSFERASE"/>
    <property type="match status" value="1"/>
</dbReference>
<feature type="region of interest" description="Disordered" evidence="3">
    <location>
        <begin position="914"/>
        <end position="971"/>
    </location>
</feature>
<feature type="region of interest" description="Disordered" evidence="3">
    <location>
        <begin position="528"/>
        <end position="648"/>
    </location>
</feature>
<feature type="compositionally biased region" description="Basic and acidic residues" evidence="3">
    <location>
        <begin position="556"/>
        <end position="600"/>
    </location>
</feature>
<organism evidence="5 6">
    <name type="scientific">Toxoplasma gondii CAST</name>
    <dbReference type="NCBI Taxonomy" id="943122"/>
    <lineage>
        <taxon>Eukaryota</taxon>
        <taxon>Sar</taxon>
        <taxon>Alveolata</taxon>
        <taxon>Apicomplexa</taxon>
        <taxon>Conoidasida</taxon>
        <taxon>Coccidia</taxon>
        <taxon>Eucoccidiorida</taxon>
        <taxon>Eimeriorina</taxon>
        <taxon>Sarcocystidae</taxon>
        <taxon>Toxoplasma</taxon>
    </lineage>
</organism>
<feature type="compositionally biased region" description="Polar residues" evidence="3">
    <location>
        <begin position="620"/>
        <end position="629"/>
    </location>
</feature>
<feature type="region of interest" description="Disordered" evidence="3">
    <location>
        <begin position="182"/>
        <end position="254"/>
    </location>
</feature>
<feature type="compositionally biased region" description="Basic and acidic residues" evidence="3">
    <location>
        <begin position="631"/>
        <end position="648"/>
    </location>
</feature>
<feature type="compositionally biased region" description="Basic and acidic residues" evidence="3">
    <location>
        <begin position="817"/>
        <end position="837"/>
    </location>
</feature>
<feature type="compositionally biased region" description="Basic and acidic residues" evidence="3">
    <location>
        <begin position="954"/>
        <end position="971"/>
    </location>
</feature>
<feature type="region of interest" description="Disordered" evidence="3">
    <location>
        <begin position="817"/>
        <end position="847"/>
    </location>
</feature>
<dbReference type="AlphaFoldDB" id="A0A425HY23"/>
<accession>A0A425HY23</accession>
<evidence type="ECO:0000313" key="5">
    <source>
        <dbReference type="EMBL" id="RQX71189.1"/>
    </source>
</evidence>
<evidence type="ECO:0000256" key="2">
    <source>
        <dbReference type="SAM" id="Coils"/>
    </source>
</evidence>
<dbReference type="GO" id="GO:0005794">
    <property type="term" value="C:Golgi apparatus"/>
    <property type="evidence" value="ECO:0007669"/>
    <property type="project" value="TreeGrafter"/>
</dbReference>
<evidence type="ECO:0000313" key="6">
    <source>
        <dbReference type="Proteomes" id="UP000284452"/>
    </source>
</evidence>
<dbReference type="EMBL" id="AHIV02001127">
    <property type="protein sequence ID" value="RQX71189.1"/>
    <property type="molecule type" value="Genomic_DNA"/>
</dbReference>
<feature type="region of interest" description="Disordered" evidence="3">
    <location>
        <begin position="14"/>
        <end position="43"/>
    </location>
</feature>
<feature type="compositionally biased region" description="Pro residues" evidence="3">
    <location>
        <begin position="760"/>
        <end position="769"/>
    </location>
</feature>
<dbReference type="Proteomes" id="UP000284452">
    <property type="component" value="Unassembled WGS sequence"/>
</dbReference>
<feature type="region of interest" description="Disordered" evidence="3">
    <location>
        <begin position="59"/>
        <end position="165"/>
    </location>
</feature>
<dbReference type="VEuPathDB" id="ToxoDB:TGCAST_259080"/>
<dbReference type="InterPro" id="IPR003859">
    <property type="entry name" value="Galactosyl_T"/>
</dbReference>
<dbReference type="InterPro" id="IPR027791">
    <property type="entry name" value="Galactosyl_T_C"/>
</dbReference>
<feature type="region of interest" description="Disordered" evidence="3">
    <location>
        <begin position="1013"/>
        <end position="1076"/>
    </location>
</feature>
<keyword evidence="5" id="KW-0328">Glycosyltransferase</keyword>
<feature type="compositionally biased region" description="Basic and acidic residues" evidence="3">
    <location>
        <begin position="1047"/>
        <end position="1075"/>
    </location>
</feature>
<dbReference type="Gene3D" id="3.90.550.10">
    <property type="entry name" value="Spore Coat Polysaccharide Biosynthesis Protein SpsA, Chain A"/>
    <property type="match status" value="2"/>
</dbReference>
<feature type="compositionally biased region" description="Basic and acidic residues" evidence="3">
    <location>
        <begin position="362"/>
        <end position="371"/>
    </location>
</feature>
<feature type="region of interest" description="Disordered" evidence="3">
    <location>
        <begin position="758"/>
        <end position="798"/>
    </location>
</feature>
<feature type="compositionally biased region" description="Low complexity" evidence="3">
    <location>
        <begin position="533"/>
        <end position="555"/>
    </location>
</feature>
<name>A0A425HY23_TOXGO</name>
<feature type="compositionally biased region" description="Basic and acidic residues" evidence="3">
    <location>
        <begin position="914"/>
        <end position="941"/>
    </location>
</feature>
<comment type="caution">
    <text evidence="5">The sequence shown here is derived from an EMBL/GenBank/DDBJ whole genome shotgun (WGS) entry which is preliminary data.</text>
</comment>
<reference evidence="5 6" key="1">
    <citation type="submission" date="2017-10" db="EMBL/GenBank/DDBJ databases">
        <authorList>
            <person name="Sibley D."/>
            <person name="Venepally P."/>
            <person name="Karamycheva S."/>
            <person name="Hadjithomas M."/>
            <person name="Khan A."/>
            <person name="Brunk B."/>
            <person name="Roos D."/>
            <person name="Caler E."/>
            <person name="Lorenzi H."/>
        </authorList>
    </citation>
    <scope>NUCLEOTIDE SEQUENCE [LARGE SCALE GENOMIC DNA]</scope>
    <source>
        <strain evidence="5 6">CAST</strain>
    </source>
</reference>
<gene>
    <name evidence="5" type="ORF">TGCAST_259080</name>
</gene>
<dbReference type="InterPro" id="IPR029044">
    <property type="entry name" value="Nucleotide-diphossugar_trans"/>
</dbReference>
<evidence type="ECO:0000256" key="3">
    <source>
        <dbReference type="SAM" id="MobiDB-lite"/>
    </source>
</evidence>
<feature type="region of interest" description="Disordered" evidence="3">
    <location>
        <begin position="267"/>
        <end position="448"/>
    </location>
</feature>
<dbReference type="Pfam" id="PF02709">
    <property type="entry name" value="Glyco_transf_7C"/>
    <property type="match status" value="1"/>
</dbReference>
<dbReference type="GO" id="GO:0005975">
    <property type="term" value="P:carbohydrate metabolic process"/>
    <property type="evidence" value="ECO:0007669"/>
    <property type="project" value="InterPro"/>
</dbReference>
<keyword evidence="2" id="KW-0175">Coiled coil</keyword>
<dbReference type="GO" id="GO:0008378">
    <property type="term" value="F:galactosyltransferase activity"/>
    <property type="evidence" value="ECO:0007669"/>
    <property type="project" value="TreeGrafter"/>
</dbReference>
<feature type="compositionally biased region" description="Low complexity" evidence="3">
    <location>
        <begin position="267"/>
        <end position="284"/>
    </location>
</feature>
<feature type="compositionally biased region" description="Low complexity" evidence="3">
    <location>
        <begin position="208"/>
        <end position="254"/>
    </location>
</feature>
<feature type="compositionally biased region" description="Basic residues" evidence="3">
    <location>
        <begin position="65"/>
        <end position="87"/>
    </location>
</feature>
<sequence>MPYISVFSSAGLLRARPPRTSTPMRTTRCDASGGLNRESQLVSARRGLERSRVRRILLGNTTQRSIRRSSRRSARRKRGSLRRPSSRRQRDAAVVGGPREERRISNCEQSAGVETQRSRPRRPDFGLLDRHRRGAMEGNKDSVPTEEGRASDSSSSTSESESSRFCRFTAEEAKELIYRLFIPNPFPGSQESSRERGKTKSGRVTVTSASLAAGASPSSRPASQKPLSNLSQADSSFASSRPSSDTACASVSSALSPVLPSSAVSFRALSASPRTPRSSSAANSCMREPAESGVESEPQGRAQNADRVSRSGDGTLKRPSPFACTFASRRERRRAPELRCTNASSGGAGRHDGKVLLSCGDRGLRDAERGRTPPSRLDPGAQMPEARTGPPMQDNEEREIEEARGEDVEENLEEEDSRREQEGDARDEEDKLRDGGQESDQVEEEEDRERDLEILFVIVAYRDRRSQLLQWIPSMSTYLRSVMTSVRRPNYQPRCAIVIAEQADAHPFNKGALFNAAVSWILDNASRLPVSGSRPSSSSPAFASSSPRAPSPSAAARRERREENAPRPDSRRSFPREDMARRRSSQRETEECEGRNEAADARLPGEAVAEEEDERGTDALRNSRQTFQKSMRADPDKEEGGQQRGREETQTFAATALKSAKQFFFCFHDVDVIPRGRYDDFLYRDNRPCAYFPSPPPKCVRQLYGHRWCLGGVVVLRCIDFLRARAWSVRYPGWGFEDDDFLARCLYAGLWIDQSSTPGVRPPRLPTRPPRVSREKALPSAGGHAEGGEAQTQGEMNEREPARACCEAACEAKVDGRRWGSAPGKREKEMFLRDSETRSPSADIRKARKRRRSSEVWSGCFSERLSTWGAFRELDRESKKQMDEAQNAKARDALARANRQFFFHAWRLLEETGTETEKLKDAVSRTEARGEERALEAEHSAKQGGNRETNVETPRAEEAGEWRDETERSDEVRVEDGLHAVWRAWREKSISIASQPEMSEELLEAIETAIATSAAGRRATADATPEEFASTQRRAESQEEREEERDHEEPAIEHSDGRKTTQTGVEKESRRKSGDWHLLGSGQDCISLLWIRVKLNDVFKNPFAASVSSS</sequence>
<protein>
    <submittedName>
        <fullName evidence="5">Galactosyltransferase amine-terminal domain protein</fullName>
    </submittedName>
</protein>
<feature type="domain" description="Galactosyltransferase C-terminal" evidence="4">
    <location>
        <begin position="708"/>
        <end position="752"/>
    </location>
</feature>
<feature type="compositionally biased region" description="Polar residues" evidence="3">
    <location>
        <begin position="106"/>
        <end position="115"/>
    </location>
</feature>
<dbReference type="SUPFAM" id="SSF53448">
    <property type="entry name" value="Nucleotide-diphospho-sugar transferases"/>
    <property type="match status" value="1"/>
</dbReference>
<evidence type="ECO:0000256" key="1">
    <source>
        <dbReference type="ARBA" id="ARBA00022679"/>
    </source>
</evidence>
<keyword evidence="1 5" id="KW-0808">Transferase</keyword>